<comment type="caution">
    <text evidence="4">The sequence shown here is derived from an EMBL/GenBank/DDBJ whole genome shotgun (WGS) entry which is preliminary data.</text>
</comment>
<keyword evidence="3" id="KW-0812">Transmembrane</keyword>
<dbReference type="RefSeq" id="WP_326089145.1">
    <property type="nucleotide sequence ID" value="NZ_JARLKZ010000012.1"/>
</dbReference>
<sequence length="182" mass="19964">MLKTVSKQEKGFTLVEVLAAIVIFSIVSIVLASYFSNALSYSKSNQNKTVMINLARNALVFMQKQDYGKLHEFYHAEKFGEEHPAILGSTAEASPGTYSDIFPDTDAAALAAVLHPVINNVAYEIDVEYEADLHQQMLSDSQKQKMSKDLIPVKVVIRGAGGPGGHQTDSVVEGYITNEQLR</sequence>
<organism evidence="4 5">
    <name type="scientific">Paenibacillus dokdonensis</name>
    <dbReference type="NCBI Taxonomy" id="2567944"/>
    <lineage>
        <taxon>Bacteria</taxon>
        <taxon>Bacillati</taxon>
        <taxon>Bacillota</taxon>
        <taxon>Bacilli</taxon>
        <taxon>Bacillales</taxon>
        <taxon>Paenibacillaceae</taxon>
        <taxon>Paenibacillus</taxon>
    </lineage>
</organism>
<keyword evidence="3" id="KW-0472">Membrane</keyword>
<dbReference type="NCBIfam" id="TIGR02532">
    <property type="entry name" value="IV_pilin_GFxxxE"/>
    <property type="match status" value="1"/>
</dbReference>
<proteinExistence type="predicted"/>
<dbReference type="PROSITE" id="PS00409">
    <property type="entry name" value="PROKAR_NTER_METHYL"/>
    <property type="match status" value="1"/>
</dbReference>
<feature type="transmembrane region" description="Helical" evidence="3">
    <location>
        <begin position="12"/>
        <end position="35"/>
    </location>
</feature>
<evidence type="ECO:0000256" key="2">
    <source>
        <dbReference type="ARBA" id="ARBA00023287"/>
    </source>
</evidence>
<reference evidence="4 5" key="1">
    <citation type="submission" date="2023-03" db="EMBL/GenBank/DDBJ databases">
        <title>Bacillus Genome Sequencing.</title>
        <authorList>
            <person name="Dunlap C."/>
        </authorList>
    </citation>
    <scope>NUCLEOTIDE SEQUENCE [LARGE SCALE GENOMIC DNA]</scope>
    <source>
        <strain evidence="4 5">BD-525</strain>
    </source>
</reference>
<dbReference type="Pfam" id="PF07963">
    <property type="entry name" value="N_methyl"/>
    <property type="match status" value="1"/>
</dbReference>
<comment type="subcellular location">
    <subcellularLocation>
        <location evidence="1">Cell surface</location>
    </subcellularLocation>
</comment>
<evidence type="ECO:0000256" key="1">
    <source>
        <dbReference type="ARBA" id="ARBA00004241"/>
    </source>
</evidence>
<dbReference type="EMBL" id="JARLKZ010000012">
    <property type="protein sequence ID" value="MEC0241438.1"/>
    <property type="molecule type" value="Genomic_DNA"/>
</dbReference>
<keyword evidence="2" id="KW-0178">Competence</keyword>
<evidence type="ECO:0000313" key="5">
    <source>
        <dbReference type="Proteomes" id="UP001344632"/>
    </source>
</evidence>
<dbReference type="InterPro" id="IPR012902">
    <property type="entry name" value="N_methyl_site"/>
</dbReference>
<protein>
    <submittedName>
        <fullName evidence="4">Type II secretion system protein</fullName>
    </submittedName>
</protein>
<keyword evidence="3" id="KW-1133">Transmembrane helix</keyword>
<keyword evidence="5" id="KW-1185">Reference proteome</keyword>
<dbReference type="Proteomes" id="UP001344632">
    <property type="component" value="Unassembled WGS sequence"/>
</dbReference>
<accession>A0ABU6GPU3</accession>
<evidence type="ECO:0000313" key="4">
    <source>
        <dbReference type="EMBL" id="MEC0241438.1"/>
    </source>
</evidence>
<evidence type="ECO:0000256" key="3">
    <source>
        <dbReference type="SAM" id="Phobius"/>
    </source>
</evidence>
<gene>
    <name evidence="4" type="ORF">P4H66_16575</name>
</gene>
<name>A0ABU6GPU3_9BACL</name>